<gene>
    <name evidence="2" type="ORF">SAMN02745136_00557</name>
</gene>
<evidence type="ECO:0000313" key="3">
    <source>
        <dbReference type="Proteomes" id="UP000184386"/>
    </source>
</evidence>
<name>A0A1M6KRR7_9FIRM</name>
<accession>A0A1M6KRR7</accession>
<proteinExistence type="predicted"/>
<feature type="region of interest" description="Disordered" evidence="1">
    <location>
        <begin position="163"/>
        <end position="188"/>
    </location>
</feature>
<protein>
    <submittedName>
        <fullName evidence="2">Uncharacterized protein</fullName>
    </submittedName>
</protein>
<evidence type="ECO:0000256" key="1">
    <source>
        <dbReference type="SAM" id="MobiDB-lite"/>
    </source>
</evidence>
<dbReference type="Proteomes" id="UP000184386">
    <property type="component" value="Unassembled WGS sequence"/>
</dbReference>
<keyword evidence="3" id="KW-1185">Reference proteome</keyword>
<dbReference type="AlphaFoldDB" id="A0A1M6KRR7"/>
<dbReference type="RefSeq" id="WP_073272670.1">
    <property type="nucleotide sequence ID" value="NZ_FRAC01000006.1"/>
</dbReference>
<dbReference type="EMBL" id="FRAC01000006">
    <property type="protein sequence ID" value="SHJ61649.1"/>
    <property type="molecule type" value="Genomic_DNA"/>
</dbReference>
<dbReference type="OrthoDB" id="2067069at2"/>
<reference evidence="2 3" key="1">
    <citation type="submission" date="2016-11" db="EMBL/GenBank/DDBJ databases">
        <authorList>
            <person name="Jaros S."/>
            <person name="Januszkiewicz K."/>
            <person name="Wedrychowicz H."/>
        </authorList>
    </citation>
    <scope>NUCLEOTIDE SEQUENCE [LARGE SCALE GENOMIC DNA]</scope>
    <source>
        <strain evidence="2 3">DSM 15929</strain>
    </source>
</reference>
<sequence>MKLELKLTQRDKKLLLVAASLVLFAVSYFLIYQRNVNAAQEMKVSNEVLKSKVQELTLMQAQKGDKKEETERLRRKTEDMEARFPVNLSTADIILILDDMEAEAGMQISSAAFTEHQIFYTGTASGDGAALSSQRTDTDITANTAASTSAGTTANTTAGTAADTTANTTTDKTANTKTGTTTGTTANKTADTTVNASAGTTADTTIHVNRADSENAAVSNKFTGMKSTVSISFKTTYEGLKKTIDFVHESSRRMTIGELNTTYDTATGNLTGSMTINMYMLTGSGVEKTYEPPAMDDIKTGRDNIFGTLK</sequence>
<dbReference type="STRING" id="1121322.SAMN02745136_00557"/>
<organism evidence="2 3">
    <name type="scientific">Anaerocolumna jejuensis DSM 15929</name>
    <dbReference type="NCBI Taxonomy" id="1121322"/>
    <lineage>
        <taxon>Bacteria</taxon>
        <taxon>Bacillati</taxon>
        <taxon>Bacillota</taxon>
        <taxon>Clostridia</taxon>
        <taxon>Lachnospirales</taxon>
        <taxon>Lachnospiraceae</taxon>
        <taxon>Anaerocolumna</taxon>
    </lineage>
</organism>
<evidence type="ECO:0000313" key="2">
    <source>
        <dbReference type="EMBL" id="SHJ61649.1"/>
    </source>
</evidence>